<keyword evidence="1" id="KW-1133">Transmembrane helix</keyword>
<protein>
    <recommendedName>
        <fullName evidence="4">DUF4234 domain-containing protein</fullName>
    </recommendedName>
</protein>
<feature type="transmembrane region" description="Helical" evidence="1">
    <location>
        <begin position="156"/>
        <end position="176"/>
    </location>
</feature>
<name>A0ABW3JYX5_9BACT</name>
<dbReference type="EMBL" id="JBHTKA010000001">
    <property type="protein sequence ID" value="MFD0998355.1"/>
    <property type="molecule type" value="Genomic_DNA"/>
</dbReference>
<proteinExistence type="predicted"/>
<evidence type="ECO:0000256" key="1">
    <source>
        <dbReference type="SAM" id="Phobius"/>
    </source>
</evidence>
<keyword evidence="1" id="KW-0472">Membrane</keyword>
<reference evidence="3" key="1">
    <citation type="journal article" date="2019" name="Int. J. Syst. Evol. Microbiol.">
        <title>The Global Catalogue of Microorganisms (GCM) 10K type strain sequencing project: providing services to taxonomists for standard genome sequencing and annotation.</title>
        <authorList>
            <consortium name="The Broad Institute Genomics Platform"/>
            <consortium name="The Broad Institute Genome Sequencing Center for Infectious Disease"/>
            <person name="Wu L."/>
            <person name="Ma J."/>
        </authorList>
    </citation>
    <scope>NUCLEOTIDE SEQUENCE [LARGE SCALE GENOMIC DNA]</scope>
    <source>
        <strain evidence="3">CCUG 58938</strain>
    </source>
</reference>
<evidence type="ECO:0000313" key="2">
    <source>
        <dbReference type="EMBL" id="MFD0998355.1"/>
    </source>
</evidence>
<organism evidence="2 3">
    <name type="scientific">Ohtaekwangia kribbensis</name>
    <dbReference type="NCBI Taxonomy" id="688913"/>
    <lineage>
        <taxon>Bacteria</taxon>
        <taxon>Pseudomonadati</taxon>
        <taxon>Bacteroidota</taxon>
        <taxon>Cytophagia</taxon>
        <taxon>Cytophagales</taxon>
        <taxon>Fulvivirgaceae</taxon>
        <taxon>Ohtaekwangia</taxon>
    </lineage>
</organism>
<sequence>MESNQILDLNITDESNSKVEIEIVDGMKVLILSLVSFGLYGIWWIYKSWRFFKEKDGLDIMPVARAIFSIFFLYSLFENIQHYAKSNGYQKSYSSWALFAGQIIFSIASRLPEPYWLISIVSSFFLLAPANALNFAIANSEQYKATTISGFNGRQIAVLVIGGIFWILVLAGLFLAPETQY</sequence>
<feature type="transmembrane region" description="Helical" evidence="1">
    <location>
        <begin position="29"/>
        <end position="46"/>
    </location>
</feature>
<evidence type="ECO:0000313" key="3">
    <source>
        <dbReference type="Proteomes" id="UP001597112"/>
    </source>
</evidence>
<keyword evidence="3" id="KW-1185">Reference proteome</keyword>
<feature type="transmembrane region" description="Helical" evidence="1">
    <location>
        <begin position="115"/>
        <end position="136"/>
    </location>
</feature>
<feature type="transmembrane region" description="Helical" evidence="1">
    <location>
        <begin position="58"/>
        <end position="77"/>
    </location>
</feature>
<comment type="caution">
    <text evidence="2">The sequence shown here is derived from an EMBL/GenBank/DDBJ whole genome shotgun (WGS) entry which is preliminary data.</text>
</comment>
<keyword evidence="1" id="KW-0812">Transmembrane</keyword>
<gene>
    <name evidence="2" type="ORF">ACFQ21_03515</name>
</gene>
<evidence type="ECO:0008006" key="4">
    <source>
        <dbReference type="Google" id="ProtNLM"/>
    </source>
</evidence>
<dbReference type="RefSeq" id="WP_377574915.1">
    <property type="nucleotide sequence ID" value="NZ_JBHTKA010000001.1"/>
</dbReference>
<accession>A0ABW3JYX5</accession>
<dbReference type="Proteomes" id="UP001597112">
    <property type="component" value="Unassembled WGS sequence"/>
</dbReference>